<comment type="subcellular location">
    <subcellularLocation>
        <location evidence="2">Endomembrane system</location>
        <topology evidence="2">Multi-pass membrane protein</topology>
    </subcellularLocation>
</comment>
<keyword evidence="7 15" id="KW-0808">Transferase</keyword>
<keyword evidence="11 16" id="KW-0472">Membrane</keyword>
<proteinExistence type="inferred from homology"/>
<evidence type="ECO:0000256" key="9">
    <source>
        <dbReference type="ARBA" id="ARBA00022989"/>
    </source>
</evidence>
<evidence type="ECO:0000256" key="16">
    <source>
        <dbReference type="SAM" id="Phobius"/>
    </source>
</evidence>
<name>E7C8E7_9GAMM</name>
<protein>
    <recommendedName>
        <fullName evidence="5">CDP-diacylglycerol--serine O-phosphatidyltransferase</fullName>
        <ecNumber evidence="4">2.7.8.8</ecNumber>
    </recommendedName>
    <alternativeName>
        <fullName evidence="14">Phosphatidylserine synthase</fullName>
    </alternativeName>
</protein>
<dbReference type="GO" id="GO:0003882">
    <property type="term" value="F:CDP-diacylglycerol-serine O-phosphatidyltransferase activity"/>
    <property type="evidence" value="ECO:0007669"/>
    <property type="project" value="UniProtKB-EC"/>
</dbReference>
<keyword evidence="6" id="KW-0444">Lipid biosynthesis</keyword>
<evidence type="ECO:0000256" key="5">
    <source>
        <dbReference type="ARBA" id="ARBA00017171"/>
    </source>
</evidence>
<evidence type="ECO:0000256" key="4">
    <source>
        <dbReference type="ARBA" id="ARBA00013174"/>
    </source>
</evidence>
<evidence type="ECO:0000256" key="14">
    <source>
        <dbReference type="ARBA" id="ARBA00032361"/>
    </source>
</evidence>
<feature type="transmembrane region" description="Helical" evidence="16">
    <location>
        <begin position="35"/>
        <end position="56"/>
    </location>
</feature>
<feature type="transmembrane region" description="Helical" evidence="16">
    <location>
        <begin position="184"/>
        <end position="202"/>
    </location>
</feature>
<comment type="similarity">
    <text evidence="3 15">Belongs to the CDP-alcohol phosphatidyltransferase class-I family.</text>
</comment>
<dbReference type="GO" id="GO:0016020">
    <property type="term" value="C:membrane"/>
    <property type="evidence" value="ECO:0007669"/>
    <property type="project" value="InterPro"/>
</dbReference>
<dbReference type="AlphaFoldDB" id="E7C8E7"/>
<evidence type="ECO:0000256" key="1">
    <source>
        <dbReference type="ARBA" id="ARBA00000287"/>
    </source>
</evidence>
<evidence type="ECO:0000256" key="13">
    <source>
        <dbReference type="ARBA" id="ARBA00023264"/>
    </source>
</evidence>
<dbReference type="InterPro" id="IPR043130">
    <property type="entry name" value="CDP-OH_PTrfase_TM_dom"/>
</dbReference>
<dbReference type="PROSITE" id="PS00379">
    <property type="entry name" value="CDP_ALCOHOL_P_TRANSF"/>
    <property type="match status" value="1"/>
</dbReference>
<evidence type="ECO:0000256" key="11">
    <source>
        <dbReference type="ARBA" id="ARBA00023136"/>
    </source>
</evidence>
<evidence type="ECO:0000256" key="6">
    <source>
        <dbReference type="ARBA" id="ARBA00022516"/>
    </source>
</evidence>
<organism evidence="17">
    <name type="scientific">uncultured Oceanospirillales bacterium HF4000_21D01</name>
    <dbReference type="NCBI Taxonomy" id="723624"/>
    <lineage>
        <taxon>Bacteria</taxon>
        <taxon>Pseudomonadati</taxon>
        <taxon>Pseudomonadota</taxon>
        <taxon>Gammaproteobacteria</taxon>
        <taxon>Oceanospirillales</taxon>
        <taxon>environmental samples</taxon>
    </lineage>
</organism>
<feature type="transmembrane region" description="Helical" evidence="16">
    <location>
        <begin position="240"/>
        <end position="258"/>
    </location>
</feature>
<feature type="transmembrane region" description="Helical" evidence="16">
    <location>
        <begin position="153"/>
        <end position="172"/>
    </location>
</feature>
<dbReference type="InterPro" id="IPR004533">
    <property type="entry name" value="CDP-diaglyc--ser_O-PTrfase"/>
</dbReference>
<evidence type="ECO:0000256" key="8">
    <source>
        <dbReference type="ARBA" id="ARBA00022692"/>
    </source>
</evidence>
<keyword evidence="10" id="KW-0443">Lipid metabolism</keyword>
<keyword evidence="8 16" id="KW-0812">Transmembrane</keyword>
<keyword evidence="9 16" id="KW-1133">Transmembrane helix</keyword>
<evidence type="ECO:0000256" key="7">
    <source>
        <dbReference type="ARBA" id="ARBA00022679"/>
    </source>
</evidence>
<dbReference type="Pfam" id="PF01066">
    <property type="entry name" value="CDP-OH_P_transf"/>
    <property type="match status" value="1"/>
</dbReference>
<sequence>MSTEDQELNSDNVLPIDEHEEIVSEGGKKVRIRGIYLLPNLLTLGALFSGFYAVIAGMSGDFNEAGWAILIAGVLDLLDGRIARLTNTQSAFGAQFDSLSDMVSFGVAPSLIMFSWAFGPLGNVGWAASFIYMSCAALRLARFNVQLGTTDKRFFLGLQSPMAAGLVTFVPWVCYKYGVEVTPLIAYLAAMLTVFTGLLMISNYKYFSFKELHFAGTVPYMVFVFAVILLVVVAQNPHEMLLGMNIIYVASGPCVWLFRKRTGVKALFAEENQAKSSKRKKKQPVKNE</sequence>
<dbReference type="InterPro" id="IPR050324">
    <property type="entry name" value="CDP-alcohol_PTase-I"/>
</dbReference>
<dbReference type="PANTHER" id="PTHR14269">
    <property type="entry name" value="CDP-DIACYLGLYCEROL--GLYCEROL-3-PHOSPHATE 3-PHOSPHATIDYLTRANSFERASE-RELATED"/>
    <property type="match status" value="1"/>
</dbReference>
<feature type="transmembrane region" description="Helical" evidence="16">
    <location>
        <begin position="214"/>
        <end position="234"/>
    </location>
</feature>
<keyword evidence="13" id="KW-1208">Phospholipid metabolism</keyword>
<dbReference type="NCBIfam" id="TIGR00473">
    <property type="entry name" value="pssA"/>
    <property type="match status" value="1"/>
</dbReference>
<dbReference type="GO" id="GO:0008654">
    <property type="term" value="P:phospholipid biosynthetic process"/>
    <property type="evidence" value="ECO:0007669"/>
    <property type="project" value="UniProtKB-KW"/>
</dbReference>
<evidence type="ECO:0000313" key="17">
    <source>
        <dbReference type="EMBL" id="ADI23721.1"/>
    </source>
</evidence>
<dbReference type="EMBL" id="GU568021">
    <property type="protein sequence ID" value="ADI23721.1"/>
    <property type="molecule type" value="Genomic_DNA"/>
</dbReference>
<evidence type="ECO:0000256" key="12">
    <source>
        <dbReference type="ARBA" id="ARBA00023209"/>
    </source>
</evidence>
<accession>E7C8E7</accession>
<dbReference type="PANTHER" id="PTHR14269:SF61">
    <property type="entry name" value="CDP-DIACYLGLYCEROL--SERINE O-PHOSPHATIDYLTRANSFERASE"/>
    <property type="match status" value="1"/>
</dbReference>
<dbReference type="GO" id="GO:0012505">
    <property type="term" value="C:endomembrane system"/>
    <property type="evidence" value="ECO:0007669"/>
    <property type="project" value="UniProtKB-SubCell"/>
</dbReference>
<evidence type="ECO:0000256" key="3">
    <source>
        <dbReference type="ARBA" id="ARBA00010441"/>
    </source>
</evidence>
<dbReference type="EC" id="2.7.8.8" evidence="4"/>
<comment type="catalytic activity">
    <reaction evidence="1">
        <text>a CDP-1,2-diacyl-sn-glycerol + L-serine = a 1,2-diacyl-sn-glycero-3-phospho-L-serine + CMP + H(+)</text>
        <dbReference type="Rhea" id="RHEA:16913"/>
        <dbReference type="ChEBI" id="CHEBI:15378"/>
        <dbReference type="ChEBI" id="CHEBI:33384"/>
        <dbReference type="ChEBI" id="CHEBI:57262"/>
        <dbReference type="ChEBI" id="CHEBI:58332"/>
        <dbReference type="ChEBI" id="CHEBI:60377"/>
        <dbReference type="EC" id="2.7.8.8"/>
    </reaction>
</comment>
<evidence type="ECO:0000256" key="10">
    <source>
        <dbReference type="ARBA" id="ARBA00023098"/>
    </source>
</evidence>
<reference evidence="17" key="1">
    <citation type="submission" date="2010-01" db="EMBL/GenBank/DDBJ databases">
        <title>Genome fragments of uncultured bacteria from the North Pacific subtropical Gyre.</title>
        <authorList>
            <person name="Pham V.D."/>
            <person name="Delong E.F."/>
        </authorList>
    </citation>
    <scope>NUCLEOTIDE SEQUENCE</scope>
</reference>
<dbReference type="InterPro" id="IPR000462">
    <property type="entry name" value="CDP-OH_P_trans"/>
</dbReference>
<dbReference type="Gene3D" id="1.20.120.1760">
    <property type="match status" value="1"/>
</dbReference>
<evidence type="ECO:0000256" key="2">
    <source>
        <dbReference type="ARBA" id="ARBA00004127"/>
    </source>
</evidence>
<dbReference type="InterPro" id="IPR048254">
    <property type="entry name" value="CDP_ALCOHOL_P_TRANSF_CS"/>
</dbReference>
<keyword evidence="12" id="KW-0594">Phospholipid biosynthesis</keyword>
<evidence type="ECO:0000256" key="15">
    <source>
        <dbReference type="RuleBase" id="RU003750"/>
    </source>
</evidence>